<dbReference type="SMART" id="SM00458">
    <property type="entry name" value="RICIN"/>
    <property type="match status" value="1"/>
</dbReference>
<evidence type="ECO:0000259" key="2">
    <source>
        <dbReference type="SMART" id="SM00458"/>
    </source>
</evidence>
<dbReference type="EMBL" id="JABANO010040097">
    <property type="protein sequence ID" value="KAF4687297.1"/>
    <property type="molecule type" value="Genomic_DNA"/>
</dbReference>
<name>A0A7J6NUS5_PEROL</name>
<dbReference type="CDD" id="cd23415">
    <property type="entry name" value="beta-trefoil_Ricin_AH"/>
    <property type="match status" value="1"/>
</dbReference>
<feature type="domain" description="Ricin B lectin" evidence="2">
    <location>
        <begin position="20"/>
        <end position="146"/>
    </location>
</feature>
<keyword evidence="4" id="KW-1185">Reference proteome</keyword>
<reference evidence="3 4" key="1">
    <citation type="submission" date="2020-04" db="EMBL/GenBank/DDBJ databases">
        <title>Perkinsus olseni comparative genomics.</title>
        <authorList>
            <person name="Bogema D.R."/>
        </authorList>
    </citation>
    <scope>NUCLEOTIDE SEQUENCE [LARGE SCALE GENOMIC DNA]</scope>
    <source>
        <strain evidence="3 4">ATCC PRA-207</strain>
    </source>
</reference>
<feature type="region of interest" description="Disordered" evidence="1">
    <location>
        <begin position="1"/>
        <end position="22"/>
    </location>
</feature>
<dbReference type="InterPro" id="IPR000772">
    <property type="entry name" value="Ricin_B_lectin"/>
</dbReference>
<evidence type="ECO:0000256" key="1">
    <source>
        <dbReference type="SAM" id="MobiDB-lite"/>
    </source>
</evidence>
<dbReference type="AlphaFoldDB" id="A0A7J6NUS5"/>
<gene>
    <name evidence="3" type="ORF">FOZ63_026803</name>
</gene>
<dbReference type="PROSITE" id="PS50231">
    <property type="entry name" value="RICIN_B_LECTIN"/>
    <property type="match status" value="1"/>
</dbReference>
<accession>A0A7J6NUS5</accession>
<dbReference type="Proteomes" id="UP000553632">
    <property type="component" value="Unassembled WGS sequence"/>
</dbReference>
<evidence type="ECO:0000313" key="4">
    <source>
        <dbReference type="Proteomes" id="UP000553632"/>
    </source>
</evidence>
<organism evidence="3 4">
    <name type="scientific">Perkinsus olseni</name>
    <name type="common">Perkinsus atlanticus</name>
    <dbReference type="NCBI Taxonomy" id="32597"/>
    <lineage>
        <taxon>Eukaryota</taxon>
        <taxon>Sar</taxon>
        <taxon>Alveolata</taxon>
        <taxon>Perkinsozoa</taxon>
        <taxon>Perkinsea</taxon>
        <taxon>Perkinsida</taxon>
        <taxon>Perkinsidae</taxon>
        <taxon>Perkinsus</taxon>
    </lineage>
</organism>
<proteinExistence type="predicted"/>
<dbReference type="Gene3D" id="2.80.10.50">
    <property type="match status" value="1"/>
</dbReference>
<protein>
    <recommendedName>
        <fullName evidence="2">Ricin B lectin domain-containing protein</fullName>
    </recommendedName>
</protein>
<dbReference type="Pfam" id="PF00652">
    <property type="entry name" value="Ricin_B_lectin"/>
    <property type="match status" value="1"/>
</dbReference>
<dbReference type="SUPFAM" id="SSF50370">
    <property type="entry name" value="Ricin B-like lectins"/>
    <property type="match status" value="1"/>
</dbReference>
<sequence>MNGGIPKAGQKLVKDVADSDDGEFSLRDGGWCLDVDDDGHVQMASCSSSPSQKWRSDEGEGASRLINVQTSSCLQADRSGEVTVASCSEQFDASQRWSIGDDGGSLRGGAADQCLDYKPEPLETRLYREAEQKYSSLLNGQVFHTDAPEGEIVEV</sequence>
<evidence type="ECO:0000313" key="3">
    <source>
        <dbReference type="EMBL" id="KAF4687297.1"/>
    </source>
</evidence>
<comment type="caution">
    <text evidence="3">The sequence shown here is derived from an EMBL/GenBank/DDBJ whole genome shotgun (WGS) entry which is preliminary data.</text>
</comment>
<dbReference type="InterPro" id="IPR035992">
    <property type="entry name" value="Ricin_B-like_lectins"/>
</dbReference>